<organism evidence="1 2">
    <name type="scientific">Trachymyrmex cornetzi</name>
    <dbReference type="NCBI Taxonomy" id="471704"/>
    <lineage>
        <taxon>Eukaryota</taxon>
        <taxon>Metazoa</taxon>
        <taxon>Ecdysozoa</taxon>
        <taxon>Arthropoda</taxon>
        <taxon>Hexapoda</taxon>
        <taxon>Insecta</taxon>
        <taxon>Pterygota</taxon>
        <taxon>Neoptera</taxon>
        <taxon>Endopterygota</taxon>
        <taxon>Hymenoptera</taxon>
        <taxon>Apocrita</taxon>
        <taxon>Aculeata</taxon>
        <taxon>Formicoidea</taxon>
        <taxon>Formicidae</taxon>
        <taxon>Myrmicinae</taxon>
        <taxon>Trachymyrmex</taxon>
    </lineage>
</organism>
<evidence type="ECO:0000313" key="1">
    <source>
        <dbReference type="EMBL" id="KYN30106.1"/>
    </source>
</evidence>
<dbReference type="Proteomes" id="UP000078492">
    <property type="component" value="Unassembled WGS sequence"/>
</dbReference>
<accession>A0A151JRX7</accession>
<proteinExistence type="predicted"/>
<dbReference type="EMBL" id="KQ978566">
    <property type="protein sequence ID" value="KYN30106.1"/>
    <property type="molecule type" value="Genomic_DNA"/>
</dbReference>
<keyword evidence="2" id="KW-1185">Reference proteome</keyword>
<gene>
    <name evidence="1" type="ORF">ALC57_00438</name>
</gene>
<protein>
    <submittedName>
        <fullName evidence="1">Uncharacterized protein</fullName>
    </submittedName>
</protein>
<sequence length="87" mass="9539">MALGPVIASAALTEHKVVRSEDLAKRSRTYGIHSAGFQIDKDGTRYVFTAGRLIVVDVNSFKLEIRVTVVGASRVNAMLVTYDFPKL</sequence>
<dbReference type="AlphaFoldDB" id="A0A151JRX7"/>
<name>A0A151JRX7_9HYME</name>
<reference evidence="1 2" key="1">
    <citation type="submission" date="2015-09" db="EMBL/GenBank/DDBJ databases">
        <title>Trachymyrmex cornetzi WGS genome.</title>
        <authorList>
            <person name="Nygaard S."/>
            <person name="Hu H."/>
            <person name="Boomsma J."/>
            <person name="Zhang G."/>
        </authorList>
    </citation>
    <scope>NUCLEOTIDE SEQUENCE [LARGE SCALE GENOMIC DNA]</scope>
    <source>
        <strain evidence="1">Tcor2-1</strain>
        <tissue evidence="1">Whole body</tissue>
    </source>
</reference>
<evidence type="ECO:0000313" key="2">
    <source>
        <dbReference type="Proteomes" id="UP000078492"/>
    </source>
</evidence>